<keyword evidence="3" id="KW-1185">Reference proteome</keyword>
<reference evidence="3" key="1">
    <citation type="journal article" date="2023" name="Mol. Phylogenet. Evol.">
        <title>Genome-scale phylogeny and comparative genomics of the fungal order Sordariales.</title>
        <authorList>
            <person name="Hensen N."/>
            <person name="Bonometti L."/>
            <person name="Westerberg I."/>
            <person name="Brannstrom I.O."/>
            <person name="Guillou S."/>
            <person name="Cros-Aarteil S."/>
            <person name="Calhoun S."/>
            <person name="Haridas S."/>
            <person name="Kuo A."/>
            <person name="Mondo S."/>
            <person name="Pangilinan J."/>
            <person name="Riley R."/>
            <person name="LaButti K."/>
            <person name="Andreopoulos B."/>
            <person name="Lipzen A."/>
            <person name="Chen C."/>
            <person name="Yan M."/>
            <person name="Daum C."/>
            <person name="Ng V."/>
            <person name="Clum A."/>
            <person name="Steindorff A."/>
            <person name="Ohm R.A."/>
            <person name="Martin F."/>
            <person name="Silar P."/>
            <person name="Natvig D.O."/>
            <person name="Lalanne C."/>
            <person name="Gautier V."/>
            <person name="Ament-Velasquez S.L."/>
            <person name="Kruys A."/>
            <person name="Hutchinson M.I."/>
            <person name="Powell A.J."/>
            <person name="Barry K."/>
            <person name="Miller A.N."/>
            <person name="Grigoriev I.V."/>
            <person name="Debuchy R."/>
            <person name="Gladieux P."/>
            <person name="Hiltunen Thoren M."/>
            <person name="Johannesson H."/>
        </authorList>
    </citation>
    <scope>NUCLEOTIDE SEQUENCE [LARGE SCALE GENOMIC DNA]</scope>
    <source>
        <strain evidence="3">CBS 284.82</strain>
    </source>
</reference>
<evidence type="ECO:0000313" key="2">
    <source>
        <dbReference type="EMBL" id="KAK4033804.1"/>
    </source>
</evidence>
<dbReference type="PANTHER" id="PTHR14187:SF5">
    <property type="entry name" value="HEAT SHOCK 70 KDA PROTEIN 12A"/>
    <property type="match status" value="1"/>
</dbReference>
<dbReference type="Gene3D" id="3.30.420.40">
    <property type="match status" value="1"/>
</dbReference>
<dbReference type="EMBL" id="MU854509">
    <property type="protein sequence ID" value="KAK4033804.1"/>
    <property type="molecule type" value="Genomic_DNA"/>
</dbReference>
<evidence type="ECO:0000313" key="3">
    <source>
        <dbReference type="Proteomes" id="UP001303115"/>
    </source>
</evidence>
<accession>A0AAN6P8Q8</accession>
<sequence>MELAFHRAPCNDTGYRFDIGIDFGATCSGVTVKITDKTNGPGPYQSVASWPQPSAGHHPPATACKTPTRLSLSSPSLGTSEPVLWGSQVPDDGESLRWFKLGLVHEDDLAEDPFDGFLQDVQESTELDDAKTLRRQHHTTATKVCKVYLSKLASHVLEYIALKTGLTMAQVLASELHFVVGVPANWQTATLARL</sequence>
<name>A0AAN6P8Q8_9PEZI</name>
<proteinExistence type="predicted"/>
<evidence type="ECO:0000256" key="1">
    <source>
        <dbReference type="SAM" id="MobiDB-lite"/>
    </source>
</evidence>
<dbReference type="AlphaFoldDB" id="A0AAN6P8Q8"/>
<dbReference type="PANTHER" id="PTHR14187">
    <property type="entry name" value="ALPHA KINASE/ELONGATION FACTOR 2 KINASE"/>
    <property type="match status" value="1"/>
</dbReference>
<gene>
    <name evidence="2" type="ORF">C8A01DRAFT_39733</name>
</gene>
<feature type="region of interest" description="Disordered" evidence="1">
    <location>
        <begin position="43"/>
        <end position="81"/>
    </location>
</feature>
<feature type="compositionally biased region" description="Low complexity" evidence="1">
    <location>
        <begin position="66"/>
        <end position="81"/>
    </location>
</feature>
<protein>
    <submittedName>
        <fullName evidence="2">Uncharacterized protein</fullName>
    </submittedName>
</protein>
<comment type="caution">
    <text evidence="2">The sequence shown here is derived from an EMBL/GenBank/DDBJ whole genome shotgun (WGS) entry which is preliminary data.</text>
</comment>
<organism evidence="2 3">
    <name type="scientific">Parachaetomium inaequale</name>
    <dbReference type="NCBI Taxonomy" id="2588326"/>
    <lineage>
        <taxon>Eukaryota</taxon>
        <taxon>Fungi</taxon>
        <taxon>Dikarya</taxon>
        <taxon>Ascomycota</taxon>
        <taxon>Pezizomycotina</taxon>
        <taxon>Sordariomycetes</taxon>
        <taxon>Sordariomycetidae</taxon>
        <taxon>Sordariales</taxon>
        <taxon>Chaetomiaceae</taxon>
        <taxon>Parachaetomium</taxon>
    </lineage>
</organism>
<dbReference type="Proteomes" id="UP001303115">
    <property type="component" value="Unassembled WGS sequence"/>
</dbReference>